<dbReference type="PANTHER" id="PTHR43000">
    <property type="entry name" value="DTDP-D-GLUCOSE 4,6-DEHYDRATASE-RELATED"/>
    <property type="match status" value="1"/>
</dbReference>
<gene>
    <name evidence="3" type="ORF">J7W16_00365</name>
</gene>
<evidence type="ECO:0000256" key="1">
    <source>
        <dbReference type="ARBA" id="ARBA00007637"/>
    </source>
</evidence>
<comment type="caution">
    <text evidence="3">The sequence shown here is derived from an EMBL/GenBank/DDBJ whole genome shotgun (WGS) entry which is preliminary data.</text>
</comment>
<accession>A0A940WN77</accession>
<dbReference type="InterPro" id="IPR036291">
    <property type="entry name" value="NAD(P)-bd_dom_sf"/>
</dbReference>
<evidence type="ECO:0000313" key="4">
    <source>
        <dbReference type="Proteomes" id="UP000678228"/>
    </source>
</evidence>
<keyword evidence="4" id="KW-1185">Reference proteome</keyword>
<dbReference type="AlphaFoldDB" id="A0A940WN77"/>
<name>A0A940WN77_9BACI</name>
<proteinExistence type="inferred from homology"/>
<dbReference type="EMBL" id="JAGKSQ010000001">
    <property type="protein sequence ID" value="MBP3949564.1"/>
    <property type="molecule type" value="Genomic_DNA"/>
</dbReference>
<protein>
    <submittedName>
        <fullName evidence="3">NAD(P)-dependent oxidoreductase</fullName>
    </submittedName>
</protein>
<dbReference type="Proteomes" id="UP000678228">
    <property type="component" value="Unassembled WGS sequence"/>
</dbReference>
<evidence type="ECO:0000259" key="2">
    <source>
        <dbReference type="Pfam" id="PF01370"/>
    </source>
</evidence>
<sequence length="299" mass="33879">MKRALVTGGLGFIGFHLCERLLSEGIEVIVIDKIESDGREKEQEEKWLQIGRNALLTVHDSKIEDVDLEELVKDVDVVYHLAASTKSDSKLKLAEAIENNVHITKKVVEQCSKQTKIIYVSSVEVYGERPGKISETTPTNPTSAYGITKLAGENIVIKTCNEKKLPYIILRLPTVYGPWQRPDMTIQQILEGNNNPVKDRSTVDLLFVDDCVEGLVLAGQSTEKDDIIHLASGNENEWYNAVKLLDCQHFFLKAEYIQAHLTSDKAFNKLQFQARTSIEDGLAKQREHMKQWQKQQELE</sequence>
<evidence type="ECO:0000313" key="3">
    <source>
        <dbReference type="EMBL" id="MBP3949564.1"/>
    </source>
</evidence>
<dbReference type="Gene3D" id="3.40.50.720">
    <property type="entry name" value="NAD(P)-binding Rossmann-like Domain"/>
    <property type="match status" value="1"/>
</dbReference>
<dbReference type="RefSeq" id="WP_210594948.1">
    <property type="nucleotide sequence ID" value="NZ_JAGKSQ010000001.1"/>
</dbReference>
<comment type="similarity">
    <text evidence="1">Belongs to the NAD(P)-dependent epimerase/dehydratase family.</text>
</comment>
<feature type="domain" description="NAD-dependent epimerase/dehydratase" evidence="2">
    <location>
        <begin position="4"/>
        <end position="224"/>
    </location>
</feature>
<dbReference type="InterPro" id="IPR001509">
    <property type="entry name" value="Epimerase_deHydtase"/>
</dbReference>
<dbReference type="SUPFAM" id="SSF51735">
    <property type="entry name" value="NAD(P)-binding Rossmann-fold domains"/>
    <property type="match status" value="1"/>
</dbReference>
<dbReference type="Pfam" id="PF01370">
    <property type="entry name" value="Epimerase"/>
    <property type="match status" value="1"/>
</dbReference>
<organism evidence="3 4">
    <name type="scientific">Halalkalibacter suaedae</name>
    <dbReference type="NCBI Taxonomy" id="2822140"/>
    <lineage>
        <taxon>Bacteria</taxon>
        <taxon>Bacillati</taxon>
        <taxon>Bacillota</taxon>
        <taxon>Bacilli</taxon>
        <taxon>Bacillales</taxon>
        <taxon>Bacillaceae</taxon>
        <taxon>Halalkalibacter</taxon>
    </lineage>
</organism>
<reference evidence="3" key="1">
    <citation type="submission" date="2021-03" db="EMBL/GenBank/DDBJ databases">
        <title>Bacillus suaedae sp. nov., isolated from Suaeda aralocaspica.</title>
        <authorList>
            <person name="Lei R.F.R."/>
        </authorList>
    </citation>
    <scope>NUCLEOTIDE SEQUENCE</scope>
    <source>
        <strain evidence="3">YZJH907-2</strain>
    </source>
</reference>